<gene>
    <name evidence="2" type="ORF">HCR76_11470</name>
</gene>
<dbReference type="EMBL" id="CP061169">
    <property type="protein sequence ID" value="QPZ37453.1"/>
    <property type="molecule type" value="Genomic_DNA"/>
</dbReference>
<dbReference type="InterPro" id="IPR018547">
    <property type="entry name" value="AbiEi_C"/>
</dbReference>
<organism evidence="2 3">
    <name type="scientific">Paramicrobacterium chengjingii</name>
    <dbReference type="NCBI Taxonomy" id="2769067"/>
    <lineage>
        <taxon>Bacteria</taxon>
        <taxon>Bacillati</taxon>
        <taxon>Actinomycetota</taxon>
        <taxon>Actinomycetes</taxon>
        <taxon>Micrococcales</taxon>
        <taxon>Microbacteriaceae</taxon>
        <taxon>Paramicrobacterium</taxon>
    </lineage>
</organism>
<dbReference type="RefSeq" id="WP_166991851.1">
    <property type="nucleotide sequence ID" value="NZ_CP061169.1"/>
</dbReference>
<evidence type="ECO:0000313" key="2">
    <source>
        <dbReference type="EMBL" id="QPZ37453.1"/>
    </source>
</evidence>
<evidence type="ECO:0000313" key="3">
    <source>
        <dbReference type="Proteomes" id="UP000662814"/>
    </source>
</evidence>
<proteinExistence type="predicted"/>
<dbReference type="Pfam" id="PF09407">
    <property type="entry name" value="AbiEi_1"/>
    <property type="match status" value="1"/>
</dbReference>
<protein>
    <recommendedName>
        <fullName evidence="1">AbiEi antitoxin C-terminal domain-containing protein</fullName>
    </recommendedName>
</protein>
<reference evidence="2 3" key="1">
    <citation type="submission" date="2020-12" db="EMBL/GenBank/DDBJ databases">
        <title>Microbacterium sp. HY060.</title>
        <authorList>
            <person name="Zhou J."/>
        </authorList>
    </citation>
    <scope>NUCLEOTIDE SEQUENCE [LARGE SCALE GENOMIC DNA]</scope>
    <source>
        <strain evidence="2 3">HY60</strain>
    </source>
</reference>
<dbReference type="Gene3D" id="3.90.56.20">
    <property type="entry name" value="replication protein C, winged helix domain"/>
    <property type="match status" value="1"/>
</dbReference>
<dbReference type="Proteomes" id="UP000662814">
    <property type="component" value="Chromosome"/>
</dbReference>
<evidence type="ECO:0000259" key="1">
    <source>
        <dbReference type="Pfam" id="PF09407"/>
    </source>
</evidence>
<dbReference type="SUPFAM" id="SSF160887">
    <property type="entry name" value="Rv2827c C-terminal domain-like"/>
    <property type="match status" value="1"/>
</dbReference>
<sequence>MTRSISRAMGGVLEELELEQPELVTSEHLDRLVQQQGLRTPVKVVAARLRERGWLLPTGRRGVWEFAPAAVAGAYSRNDPVMPLRAFLAERPDARCALTFQAAAWAHDAADRSPARPEVAAVTSELARQLPAALAGTVFKPCLDYQDIRGVPVLAIESLIVHMAARPKAVRSWSSALEWFPELARRPVPDLLMKELSGRPASIRARTGYLLQGLRPDLAVAIRELAPPAGKTWFGSRGPLRRHDAAWQIADTLLPFNPRELAAVV</sequence>
<name>A0ABX6YF71_9MICO</name>
<keyword evidence="3" id="KW-1185">Reference proteome</keyword>
<feature type="domain" description="AbiEi antitoxin C-terminal" evidence="1">
    <location>
        <begin position="82"/>
        <end position="212"/>
    </location>
</feature>
<accession>A0ABX6YF71</accession>